<comment type="caution">
    <text evidence="2">The sequence shown here is derived from an EMBL/GenBank/DDBJ whole genome shotgun (WGS) entry which is preliminary data.</text>
</comment>
<proteinExistence type="predicted"/>
<protein>
    <recommendedName>
        <fullName evidence="4">Secreted protein</fullName>
    </recommendedName>
</protein>
<dbReference type="Proteomes" id="UP000619788">
    <property type="component" value="Unassembled WGS sequence"/>
</dbReference>
<gene>
    <name evidence="2" type="ORF">Psi01_49280</name>
</gene>
<keyword evidence="3" id="KW-1185">Reference proteome</keyword>
<sequence>MNTARALAVISLAGVAVLAPAAAHAATGPAVPATDAHSAQTAAPTSWGPYHATGRKAVASGSLTATPKDDRSAPAARVMVTGTVTDLTRKPTCGWAMFRVSVKASGGKVALKHRNYRTCSYDKPRKFTFSHTGVYEVEFKICAEAKAAKPSLNCLYSGTWKPLYTYYDA</sequence>
<evidence type="ECO:0000256" key="1">
    <source>
        <dbReference type="SAM" id="SignalP"/>
    </source>
</evidence>
<dbReference type="EMBL" id="BOOJ01000040">
    <property type="protein sequence ID" value="GIH94298.1"/>
    <property type="molecule type" value="Genomic_DNA"/>
</dbReference>
<evidence type="ECO:0000313" key="3">
    <source>
        <dbReference type="Proteomes" id="UP000619788"/>
    </source>
</evidence>
<organism evidence="2 3">
    <name type="scientific">Planobispora siamensis</name>
    <dbReference type="NCBI Taxonomy" id="936338"/>
    <lineage>
        <taxon>Bacteria</taxon>
        <taxon>Bacillati</taxon>
        <taxon>Actinomycetota</taxon>
        <taxon>Actinomycetes</taxon>
        <taxon>Streptosporangiales</taxon>
        <taxon>Streptosporangiaceae</taxon>
        <taxon>Planobispora</taxon>
    </lineage>
</organism>
<evidence type="ECO:0000313" key="2">
    <source>
        <dbReference type="EMBL" id="GIH94298.1"/>
    </source>
</evidence>
<feature type="chain" id="PRO_5035292887" description="Secreted protein" evidence="1">
    <location>
        <begin position="26"/>
        <end position="169"/>
    </location>
</feature>
<dbReference type="RefSeq" id="WP_204066430.1">
    <property type="nucleotide sequence ID" value="NZ_BOOJ01000040.1"/>
</dbReference>
<name>A0A8J3SHA2_9ACTN</name>
<evidence type="ECO:0008006" key="4">
    <source>
        <dbReference type="Google" id="ProtNLM"/>
    </source>
</evidence>
<feature type="signal peptide" evidence="1">
    <location>
        <begin position="1"/>
        <end position="25"/>
    </location>
</feature>
<reference evidence="2 3" key="1">
    <citation type="submission" date="2021-01" db="EMBL/GenBank/DDBJ databases">
        <title>Whole genome shotgun sequence of Planobispora siamensis NBRC 107568.</title>
        <authorList>
            <person name="Komaki H."/>
            <person name="Tamura T."/>
        </authorList>
    </citation>
    <scope>NUCLEOTIDE SEQUENCE [LARGE SCALE GENOMIC DNA]</scope>
    <source>
        <strain evidence="2 3">NBRC 107568</strain>
    </source>
</reference>
<accession>A0A8J3SHA2</accession>
<dbReference type="AlphaFoldDB" id="A0A8J3SHA2"/>
<keyword evidence="1" id="KW-0732">Signal</keyword>